<dbReference type="InterPro" id="IPR036264">
    <property type="entry name" value="Bact_exopeptidase_dim_dom"/>
</dbReference>
<keyword evidence="4" id="KW-0963">Cytoplasm</keyword>
<feature type="binding site" evidence="10">
    <location>
        <position position="79"/>
    </location>
    <ligand>
        <name>Zn(2+)</name>
        <dbReference type="ChEBI" id="CHEBI:29105"/>
        <label>1</label>
    </ligand>
</feature>
<keyword evidence="7 10" id="KW-0862">Zinc</keyword>
<evidence type="ECO:0000256" key="6">
    <source>
        <dbReference type="ARBA" id="ARBA00022801"/>
    </source>
</evidence>
<dbReference type="PANTHER" id="PTHR45892">
    <property type="entry name" value="AMINOACYLASE-1"/>
    <property type="match status" value="1"/>
</dbReference>
<protein>
    <recommendedName>
        <fullName evidence="3">N-acyl-aliphatic-L-amino acid amidohydrolase</fullName>
        <ecNumber evidence="3">3.5.1.14</ecNumber>
    </recommendedName>
    <alternativeName>
        <fullName evidence="8">N-acyl-L-amino-acid amidohydrolase</fullName>
    </alternativeName>
</protein>
<dbReference type="WBParaSite" id="TASK_0000804901-mRNA-1">
    <property type="protein sequence ID" value="TASK_0000804901-mRNA-1"/>
    <property type="gene ID" value="TASK_0000804901"/>
</dbReference>
<evidence type="ECO:0000259" key="11">
    <source>
        <dbReference type="Pfam" id="PF07687"/>
    </source>
</evidence>
<gene>
    <name evidence="12" type="ORF">TASK_LOCUS8050</name>
</gene>
<organism evidence="14">
    <name type="scientific">Taenia asiatica</name>
    <name type="common">Asian tapeworm</name>
    <dbReference type="NCBI Taxonomy" id="60517"/>
    <lineage>
        <taxon>Eukaryota</taxon>
        <taxon>Metazoa</taxon>
        <taxon>Spiralia</taxon>
        <taxon>Lophotrochozoa</taxon>
        <taxon>Platyhelminthes</taxon>
        <taxon>Cestoda</taxon>
        <taxon>Eucestoda</taxon>
        <taxon>Cyclophyllidea</taxon>
        <taxon>Taeniidae</taxon>
        <taxon>Taenia</taxon>
    </lineage>
</organism>
<name>A0A0R3WBM4_TAEAS</name>
<evidence type="ECO:0000256" key="5">
    <source>
        <dbReference type="ARBA" id="ARBA00022723"/>
    </source>
</evidence>
<evidence type="ECO:0000256" key="2">
    <source>
        <dbReference type="ARBA" id="ARBA00006247"/>
    </source>
</evidence>
<feature type="binding site" evidence="10">
    <location>
        <position position="112"/>
    </location>
    <ligand>
        <name>Zn(2+)</name>
        <dbReference type="ChEBI" id="CHEBI:29105"/>
        <label>2</label>
    </ligand>
</feature>
<dbReference type="EMBL" id="UYRS01018718">
    <property type="protein sequence ID" value="VDK39480.1"/>
    <property type="molecule type" value="Genomic_DNA"/>
</dbReference>
<dbReference type="InterPro" id="IPR001261">
    <property type="entry name" value="ArgE/DapE_CS"/>
</dbReference>
<evidence type="ECO:0000313" key="13">
    <source>
        <dbReference type="Proteomes" id="UP000282613"/>
    </source>
</evidence>
<dbReference type="AlphaFoldDB" id="A0A0R3WBM4"/>
<accession>A0A0R3WBM4</accession>
<evidence type="ECO:0000256" key="9">
    <source>
        <dbReference type="PIRSR" id="PIRSR036696-1"/>
    </source>
</evidence>
<dbReference type="EC" id="3.5.1.14" evidence="3"/>
<dbReference type="FunFam" id="3.40.630.10:FF:000019">
    <property type="entry name" value="Aminoacylase 1"/>
    <property type="match status" value="1"/>
</dbReference>
<feature type="active site" description="Proton acceptor" evidence="9">
    <location>
        <position position="146"/>
    </location>
</feature>
<comment type="cofactor">
    <cofactor evidence="10">
        <name>Zn(2+)</name>
        <dbReference type="ChEBI" id="CHEBI:29105"/>
    </cofactor>
    <text evidence="10">Binds 2 Zn(2+) ions per subunit.</text>
</comment>
<keyword evidence="13" id="KW-1185">Reference proteome</keyword>
<dbReference type="Gene3D" id="3.30.70.360">
    <property type="match status" value="1"/>
</dbReference>
<comment type="similarity">
    <text evidence="2">Belongs to the peptidase M20A family.</text>
</comment>
<dbReference type="Gene3D" id="3.40.630.10">
    <property type="entry name" value="Zn peptidases"/>
    <property type="match status" value="1"/>
</dbReference>
<dbReference type="PROSITE" id="PS00758">
    <property type="entry name" value="ARGE_DAPE_CPG2_1"/>
    <property type="match status" value="1"/>
</dbReference>
<dbReference type="PROSITE" id="PS00759">
    <property type="entry name" value="ARGE_DAPE_CPG2_2"/>
    <property type="match status" value="1"/>
</dbReference>
<feature type="binding site" evidence="10">
    <location>
        <position position="112"/>
    </location>
    <ligand>
        <name>Zn(2+)</name>
        <dbReference type="ChEBI" id="CHEBI:29105"/>
        <label>1</label>
    </ligand>
</feature>
<sequence>MPSSQELDDLAVENFRTYLRFPTVHPNPDYTVAVDWLRNEGVKMGLECFVTEIVANNPLLVMRWCGSEPSLRSIMLNSHMDVVPVEREKWSHDPFAAEMSPDGNIYGRGAQDMKSVGIQHLEAVRRLKVEGFVPRRTIYLTFVPDEEVGGGRGMQPFVAGTKPDRAGAAEEISFAEMNVGLCLDEGIACPRADVFYAFYEERSPWWVSFLIPGNAGHGSRFIEDTAVEKLHRLMGRLLAFRDAEKRKLEQMNGNDLALGSVVTSNINVIKGGIEPNIVPGEIEVQVDFRLPPTLDFAAFERQIYKWADESGKGIEVKYIQKDMSTTGHGNFSDSYDSNDQVVEALKSAACSIGAHVEVGVFFGSTDARFLRRWHNFHADERPIKAYGFSPMCGVPVLLHDHDEYLNKKTFLDGVGVFKSFIAEVAMMVKFLAKDMGTGGNGCVDIPIDSHPNDVWWSNLEAVLSARSIRLQTGISGGANDDRYLRQYHRLYAPNSKPIKAISFSPLRDTPILHHASDEFVNRRAFLEGVEILTEVVRAIASVECQEDDA</sequence>
<dbReference type="InterPro" id="IPR011650">
    <property type="entry name" value="Peptidase_M20_dimer"/>
</dbReference>
<feature type="binding site" evidence="10">
    <location>
        <position position="147"/>
    </location>
    <ligand>
        <name>Zn(2+)</name>
        <dbReference type="ChEBI" id="CHEBI:29105"/>
        <label>2</label>
    </ligand>
</feature>
<keyword evidence="6" id="KW-0378">Hydrolase</keyword>
<evidence type="ECO:0000313" key="14">
    <source>
        <dbReference type="WBParaSite" id="TASK_0000804901-mRNA-1"/>
    </source>
</evidence>
<reference evidence="12 13" key="2">
    <citation type="submission" date="2018-11" db="EMBL/GenBank/DDBJ databases">
        <authorList>
            <consortium name="Pathogen Informatics"/>
        </authorList>
    </citation>
    <scope>NUCLEOTIDE SEQUENCE [LARGE SCALE GENOMIC DNA]</scope>
</reference>
<dbReference type="GO" id="GO:0006520">
    <property type="term" value="P:amino acid metabolic process"/>
    <property type="evidence" value="ECO:0007669"/>
    <property type="project" value="InterPro"/>
</dbReference>
<evidence type="ECO:0000256" key="1">
    <source>
        <dbReference type="ARBA" id="ARBA00004496"/>
    </source>
</evidence>
<reference evidence="14" key="1">
    <citation type="submission" date="2017-02" db="UniProtKB">
        <authorList>
            <consortium name="WormBaseParasite"/>
        </authorList>
    </citation>
    <scope>IDENTIFICATION</scope>
</reference>
<dbReference type="NCBIfam" id="TIGR01880">
    <property type="entry name" value="Ac-peptdase-euk"/>
    <property type="match status" value="1"/>
</dbReference>
<dbReference type="PANTHER" id="PTHR45892:SF1">
    <property type="entry name" value="AMINOACYLASE-1"/>
    <property type="match status" value="1"/>
</dbReference>
<dbReference type="SUPFAM" id="SSF53187">
    <property type="entry name" value="Zn-dependent exopeptidases"/>
    <property type="match status" value="1"/>
</dbReference>
<comment type="subcellular location">
    <subcellularLocation>
        <location evidence="1">Cytoplasm</location>
    </subcellularLocation>
</comment>
<dbReference type="InterPro" id="IPR052083">
    <property type="entry name" value="Aminoacylase-1_M20A"/>
</dbReference>
<evidence type="ECO:0000256" key="10">
    <source>
        <dbReference type="PIRSR" id="PIRSR036696-2"/>
    </source>
</evidence>
<feature type="active site" evidence="9">
    <location>
        <position position="81"/>
    </location>
</feature>
<dbReference type="InterPro" id="IPR002933">
    <property type="entry name" value="Peptidase_M20"/>
</dbReference>
<dbReference type="GO" id="GO:0046872">
    <property type="term" value="F:metal ion binding"/>
    <property type="evidence" value="ECO:0007669"/>
    <property type="project" value="UniProtKB-KW"/>
</dbReference>
<feature type="binding site" evidence="10">
    <location>
        <position position="185"/>
    </location>
    <ligand>
        <name>Zn(2+)</name>
        <dbReference type="ChEBI" id="CHEBI:29105"/>
        <label>1</label>
    </ligand>
</feature>
<feature type="domain" description="Peptidase M20 dimerisation" evidence="11">
    <location>
        <begin position="200"/>
        <end position="311"/>
    </location>
</feature>
<dbReference type="GO" id="GO:0004046">
    <property type="term" value="F:aminoacylase activity"/>
    <property type="evidence" value="ECO:0007669"/>
    <property type="project" value="UniProtKB-EC"/>
</dbReference>
<keyword evidence="5 10" id="KW-0479">Metal-binding</keyword>
<dbReference type="Pfam" id="PF01546">
    <property type="entry name" value="Peptidase_M20"/>
    <property type="match status" value="1"/>
</dbReference>
<dbReference type="InterPro" id="IPR010159">
    <property type="entry name" value="N-acyl_aa_amidohydrolase"/>
</dbReference>
<dbReference type="Proteomes" id="UP000282613">
    <property type="component" value="Unassembled WGS sequence"/>
</dbReference>
<dbReference type="Pfam" id="PF07687">
    <property type="entry name" value="M20_dimer"/>
    <property type="match status" value="1"/>
</dbReference>
<evidence type="ECO:0000313" key="12">
    <source>
        <dbReference type="EMBL" id="VDK39480.1"/>
    </source>
</evidence>
<feature type="binding site" evidence="10">
    <location>
        <position position="399"/>
    </location>
    <ligand>
        <name>Zn(2+)</name>
        <dbReference type="ChEBI" id="CHEBI:29105"/>
        <label>2</label>
    </ligand>
</feature>
<proteinExistence type="inferred from homology"/>
<dbReference type="SUPFAM" id="SSF55031">
    <property type="entry name" value="Bacterial exopeptidase dimerisation domain"/>
    <property type="match status" value="1"/>
</dbReference>
<dbReference type="GO" id="GO:0005737">
    <property type="term" value="C:cytoplasm"/>
    <property type="evidence" value="ECO:0007669"/>
    <property type="project" value="UniProtKB-SubCell"/>
</dbReference>
<dbReference type="PIRSF" id="PIRSF036696">
    <property type="entry name" value="ACY-1"/>
    <property type="match status" value="1"/>
</dbReference>
<dbReference type="OrthoDB" id="3064516at2759"/>
<evidence type="ECO:0000256" key="8">
    <source>
        <dbReference type="ARBA" id="ARBA00029656"/>
    </source>
</evidence>
<evidence type="ECO:0000256" key="7">
    <source>
        <dbReference type="ARBA" id="ARBA00022833"/>
    </source>
</evidence>
<dbReference type="FunFam" id="3.30.70.360:FF:000005">
    <property type="entry name" value="Putative Aminoacylase-1"/>
    <property type="match status" value="1"/>
</dbReference>
<evidence type="ECO:0000256" key="4">
    <source>
        <dbReference type="ARBA" id="ARBA00022490"/>
    </source>
</evidence>
<evidence type="ECO:0000256" key="3">
    <source>
        <dbReference type="ARBA" id="ARBA00011913"/>
    </source>
</evidence>
<dbReference type="Gene3D" id="1.10.150.900">
    <property type="match status" value="2"/>
</dbReference>
<dbReference type="STRING" id="60517.A0A0R3WBM4"/>